<accession>A0A0P6H9R0</accession>
<dbReference type="AlphaFoldDB" id="A0A0P6H9R0"/>
<proteinExistence type="predicted"/>
<reference evidence="1" key="1">
    <citation type="submission" date="2015-10" db="EMBL/GenBank/DDBJ databases">
        <title>EvidentialGene: Evidence-directed Construction of Complete mRNA Transcriptomes without Genomes.</title>
        <authorList>
            <person name="Gilbert D.G."/>
        </authorList>
    </citation>
    <scope>NUCLEOTIDE SEQUENCE</scope>
</reference>
<organism evidence="1">
    <name type="scientific">Daphnia magna</name>
    <dbReference type="NCBI Taxonomy" id="35525"/>
    <lineage>
        <taxon>Eukaryota</taxon>
        <taxon>Metazoa</taxon>
        <taxon>Ecdysozoa</taxon>
        <taxon>Arthropoda</taxon>
        <taxon>Crustacea</taxon>
        <taxon>Branchiopoda</taxon>
        <taxon>Diplostraca</taxon>
        <taxon>Cladocera</taxon>
        <taxon>Anomopoda</taxon>
        <taxon>Daphniidae</taxon>
        <taxon>Daphnia</taxon>
    </lineage>
</organism>
<dbReference type="EMBL" id="GDIQ01022453">
    <property type="protein sequence ID" value="JAN72284.1"/>
    <property type="molecule type" value="Transcribed_RNA"/>
</dbReference>
<name>A0A0P6H9R0_9CRUS</name>
<sequence>MDMTFVLFLFRPSFTCLANGVTIRQFDIHRAIQSRLARCRLGDNKALTEASFKCNGIKYPFLSAFQQRGVSIMFGGKKGGKEKRLTLYKT</sequence>
<evidence type="ECO:0000313" key="1">
    <source>
        <dbReference type="EMBL" id="JAN72284.1"/>
    </source>
</evidence>
<protein>
    <submittedName>
        <fullName evidence="1">Uncharacterized protein</fullName>
    </submittedName>
</protein>